<evidence type="ECO:0000256" key="4">
    <source>
        <dbReference type="ARBA" id="ARBA00022989"/>
    </source>
</evidence>
<evidence type="ECO:0000256" key="1">
    <source>
        <dbReference type="ARBA" id="ARBA00004141"/>
    </source>
</evidence>
<organism evidence="10">
    <name type="scientific">Diabrotica virgifera virgifera</name>
    <name type="common">western corn rootworm</name>
    <dbReference type="NCBI Taxonomy" id="50390"/>
    <lineage>
        <taxon>Eukaryota</taxon>
        <taxon>Metazoa</taxon>
        <taxon>Ecdysozoa</taxon>
        <taxon>Arthropoda</taxon>
        <taxon>Hexapoda</taxon>
        <taxon>Insecta</taxon>
        <taxon>Pterygota</taxon>
        <taxon>Neoptera</taxon>
        <taxon>Endopterygota</taxon>
        <taxon>Coleoptera</taxon>
        <taxon>Polyphaga</taxon>
        <taxon>Cucujiformia</taxon>
        <taxon>Chrysomeloidea</taxon>
        <taxon>Chrysomelidae</taxon>
        <taxon>Galerucinae</taxon>
        <taxon>Diabroticina</taxon>
        <taxon>Diabroticites</taxon>
        <taxon>Diabrotica</taxon>
    </lineage>
</organism>
<dbReference type="GO" id="GO:0005886">
    <property type="term" value="C:plasma membrane"/>
    <property type="evidence" value="ECO:0007669"/>
    <property type="project" value="TreeGrafter"/>
</dbReference>
<dbReference type="GO" id="GO:0005222">
    <property type="term" value="F:intracellularly cAMP-activated cation channel activity"/>
    <property type="evidence" value="ECO:0007669"/>
    <property type="project" value="TreeGrafter"/>
</dbReference>
<dbReference type="InterPro" id="IPR050866">
    <property type="entry name" value="CNG_cation_channel"/>
</dbReference>
<comment type="subcellular location">
    <subcellularLocation>
        <location evidence="1">Membrane</location>
        <topology evidence="1">Multi-pass membrane protein</topology>
    </subcellularLocation>
</comment>
<proteinExistence type="predicted"/>
<dbReference type="RefSeq" id="XP_028153388.1">
    <property type="nucleotide sequence ID" value="XM_028297587.1"/>
</dbReference>
<evidence type="ECO:0000256" key="8">
    <source>
        <dbReference type="ARBA" id="ARBA00023303"/>
    </source>
</evidence>
<evidence type="ECO:0000313" key="10">
    <source>
        <dbReference type="RefSeq" id="XP_028153388.1"/>
    </source>
</evidence>
<accession>A0A6P7H6N9</accession>
<dbReference type="SMART" id="SM00100">
    <property type="entry name" value="cNMP"/>
    <property type="match status" value="1"/>
</dbReference>
<feature type="non-terminal residue" evidence="10">
    <location>
        <position position="1"/>
    </location>
</feature>
<keyword evidence="7" id="KW-1071">Ligand-gated ion channel</keyword>
<protein>
    <submittedName>
        <fullName evidence="10">Cyclic nucleotide-gated channel rod photoreceptor subunit alpha-like</fullName>
    </submittedName>
</protein>
<evidence type="ECO:0000256" key="5">
    <source>
        <dbReference type="ARBA" id="ARBA00023065"/>
    </source>
</evidence>
<dbReference type="PROSITE" id="PS50042">
    <property type="entry name" value="CNMP_BINDING_3"/>
    <property type="match status" value="1"/>
</dbReference>
<keyword evidence="8" id="KW-0407">Ion channel</keyword>
<evidence type="ECO:0000256" key="6">
    <source>
        <dbReference type="ARBA" id="ARBA00023136"/>
    </source>
</evidence>
<dbReference type="InterPro" id="IPR014710">
    <property type="entry name" value="RmlC-like_jellyroll"/>
</dbReference>
<dbReference type="InParanoid" id="A0A6P7H6N9"/>
<dbReference type="PROSITE" id="PS00888">
    <property type="entry name" value="CNMP_BINDING_1"/>
    <property type="match status" value="1"/>
</dbReference>
<dbReference type="GO" id="GO:0005223">
    <property type="term" value="F:intracellularly cGMP-activated cation channel activity"/>
    <property type="evidence" value="ECO:0007669"/>
    <property type="project" value="TreeGrafter"/>
</dbReference>
<dbReference type="Gene3D" id="2.60.120.10">
    <property type="entry name" value="Jelly Rolls"/>
    <property type="match status" value="1"/>
</dbReference>
<dbReference type="GO" id="GO:0044877">
    <property type="term" value="F:protein-containing complex binding"/>
    <property type="evidence" value="ECO:0007669"/>
    <property type="project" value="TreeGrafter"/>
</dbReference>
<dbReference type="AlphaFoldDB" id="A0A6P7H6N9"/>
<dbReference type="GO" id="GO:0017071">
    <property type="term" value="C:intracellular cyclic nucleotide activated cation channel complex"/>
    <property type="evidence" value="ECO:0007669"/>
    <property type="project" value="TreeGrafter"/>
</dbReference>
<keyword evidence="6" id="KW-0472">Membrane</keyword>
<dbReference type="GO" id="GO:0030553">
    <property type="term" value="F:cGMP binding"/>
    <property type="evidence" value="ECO:0007669"/>
    <property type="project" value="TreeGrafter"/>
</dbReference>
<keyword evidence="3" id="KW-0812">Transmembrane</keyword>
<evidence type="ECO:0000259" key="9">
    <source>
        <dbReference type="PROSITE" id="PS50042"/>
    </source>
</evidence>
<sequence length="264" mass="29847">FLSFCWVLYEVNVIKFFLDENTIMDCLPHKMKTDIAINVHIQTLSKVKLFADCDEALLRELVLQLKSVLYLPSDIICKKGDVGKEMYIVQSGKVQVIGPNDNEVLATLSEGSVFGEISLLGIPGMNRRTADVRSQGYSNLFVLSKADLNEALAHYPEAQELLNKKAKSLMRKNADLERKHKAMIVINNPTSPEKQTKFLNTVLQVLPPGSATNRLLRFGSRGKPSTNPEYDRFKYRNSLPIIKARYGSFDNYFEGNVTVHRTMT</sequence>
<reference evidence="10" key="1">
    <citation type="submission" date="2025-08" db="UniProtKB">
        <authorList>
            <consortium name="RefSeq"/>
        </authorList>
    </citation>
    <scope>IDENTIFICATION</scope>
    <source>
        <tissue evidence="10">Whole insect</tissue>
    </source>
</reference>
<keyword evidence="5" id="KW-0406">Ion transport</keyword>
<dbReference type="PANTHER" id="PTHR45638:SF1">
    <property type="entry name" value="CYCLIC NUCLEOTIDE-GATED ION CHANNEL SUBUNIT B, ISOFORM A"/>
    <property type="match status" value="1"/>
</dbReference>
<name>A0A6P7H6N9_DIAVI</name>
<dbReference type="FunFam" id="2.60.120.10:FF:000078">
    <property type="entry name" value="Cyclic nucleotide-gated channel"/>
    <property type="match status" value="1"/>
</dbReference>
<feature type="domain" description="Cyclic nucleotide-binding" evidence="9">
    <location>
        <begin position="49"/>
        <end position="152"/>
    </location>
</feature>
<keyword evidence="4" id="KW-1133">Transmembrane helix</keyword>
<gene>
    <name evidence="10" type="primary">LOC114346851</name>
</gene>
<dbReference type="PROSITE" id="PS00889">
    <property type="entry name" value="CNMP_BINDING_2"/>
    <property type="match status" value="1"/>
</dbReference>
<dbReference type="InterPro" id="IPR000595">
    <property type="entry name" value="cNMP-bd_dom"/>
</dbReference>
<dbReference type="Pfam" id="PF00027">
    <property type="entry name" value="cNMP_binding"/>
    <property type="match status" value="1"/>
</dbReference>
<dbReference type="CDD" id="cd00038">
    <property type="entry name" value="CAP_ED"/>
    <property type="match status" value="1"/>
</dbReference>
<evidence type="ECO:0000256" key="3">
    <source>
        <dbReference type="ARBA" id="ARBA00022692"/>
    </source>
</evidence>
<keyword evidence="2" id="KW-0813">Transport</keyword>
<dbReference type="PANTHER" id="PTHR45638">
    <property type="entry name" value="CYCLIC NUCLEOTIDE-GATED CATION CHANNEL SUBUNIT A"/>
    <property type="match status" value="1"/>
</dbReference>
<evidence type="ECO:0000256" key="2">
    <source>
        <dbReference type="ARBA" id="ARBA00022448"/>
    </source>
</evidence>
<dbReference type="SUPFAM" id="SSF51206">
    <property type="entry name" value="cAMP-binding domain-like"/>
    <property type="match status" value="1"/>
</dbReference>
<evidence type="ECO:0000256" key="7">
    <source>
        <dbReference type="ARBA" id="ARBA00023286"/>
    </source>
</evidence>
<dbReference type="InterPro" id="IPR018490">
    <property type="entry name" value="cNMP-bd_dom_sf"/>
</dbReference>
<dbReference type="InterPro" id="IPR018488">
    <property type="entry name" value="cNMP-bd_CS"/>
</dbReference>